<accession>A0AA38C1H3</accession>
<name>A0AA38C1H3_TAXCH</name>
<keyword evidence="1" id="KW-0677">Repeat</keyword>
<evidence type="ECO:0000313" key="4">
    <source>
        <dbReference type="EMBL" id="KAH9290818.1"/>
    </source>
</evidence>
<dbReference type="InterPro" id="IPR002182">
    <property type="entry name" value="NB-ARC"/>
</dbReference>
<evidence type="ECO:0000313" key="5">
    <source>
        <dbReference type="Proteomes" id="UP000824469"/>
    </source>
</evidence>
<keyword evidence="5" id="KW-1185">Reference proteome</keyword>
<evidence type="ECO:0008006" key="6">
    <source>
        <dbReference type="Google" id="ProtNLM"/>
    </source>
</evidence>
<dbReference type="GO" id="GO:0043531">
    <property type="term" value="F:ADP binding"/>
    <property type="evidence" value="ECO:0007669"/>
    <property type="project" value="InterPro"/>
</dbReference>
<feature type="domain" description="NB-ARC" evidence="2">
    <location>
        <begin position="58"/>
        <end position="203"/>
    </location>
</feature>
<dbReference type="InterPro" id="IPR027417">
    <property type="entry name" value="P-loop_NTPase"/>
</dbReference>
<dbReference type="InterPro" id="IPR055414">
    <property type="entry name" value="LRR_R13L4/SHOC2-like"/>
</dbReference>
<proteinExistence type="predicted"/>
<dbReference type="Pfam" id="PF00931">
    <property type="entry name" value="NB-ARC"/>
    <property type="match status" value="1"/>
</dbReference>
<dbReference type="PANTHER" id="PTHR36766">
    <property type="entry name" value="PLANT BROAD-SPECTRUM MILDEW RESISTANCE PROTEIN RPW8"/>
    <property type="match status" value="1"/>
</dbReference>
<dbReference type="Proteomes" id="UP000824469">
    <property type="component" value="Unassembled WGS sequence"/>
</dbReference>
<organism evidence="4 5">
    <name type="scientific">Taxus chinensis</name>
    <name type="common">Chinese yew</name>
    <name type="synonym">Taxus wallichiana var. chinensis</name>
    <dbReference type="NCBI Taxonomy" id="29808"/>
    <lineage>
        <taxon>Eukaryota</taxon>
        <taxon>Viridiplantae</taxon>
        <taxon>Streptophyta</taxon>
        <taxon>Embryophyta</taxon>
        <taxon>Tracheophyta</taxon>
        <taxon>Spermatophyta</taxon>
        <taxon>Pinopsida</taxon>
        <taxon>Pinidae</taxon>
        <taxon>Conifers II</taxon>
        <taxon>Cupressales</taxon>
        <taxon>Taxaceae</taxon>
        <taxon>Taxus</taxon>
    </lineage>
</organism>
<reference evidence="4 5" key="1">
    <citation type="journal article" date="2021" name="Nat. Plants">
        <title>The Taxus genome provides insights into paclitaxel biosynthesis.</title>
        <authorList>
            <person name="Xiong X."/>
            <person name="Gou J."/>
            <person name="Liao Q."/>
            <person name="Li Y."/>
            <person name="Zhou Q."/>
            <person name="Bi G."/>
            <person name="Li C."/>
            <person name="Du R."/>
            <person name="Wang X."/>
            <person name="Sun T."/>
            <person name="Guo L."/>
            <person name="Liang H."/>
            <person name="Lu P."/>
            <person name="Wu Y."/>
            <person name="Zhang Z."/>
            <person name="Ro D.K."/>
            <person name="Shang Y."/>
            <person name="Huang S."/>
            <person name="Yan J."/>
        </authorList>
    </citation>
    <scope>NUCLEOTIDE SEQUENCE [LARGE SCALE GENOMIC DNA]</scope>
    <source>
        <strain evidence="4">Ta-2019</strain>
    </source>
</reference>
<dbReference type="PANTHER" id="PTHR36766:SF30">
    <property type="entry name" value="TIR-NBS TYPE DISEASE RESISTANCE PROTEIN-RELATED"/>
    <property type="match status" value="1"/>
</dbReference>
<dbReference type="InterPro" id="IPR032675">
    <property type="entry name" value="LRR_dom_sf"/>
</dbReference>
<dbReference type="PRINTS" id="PR00364">
    <property type="entry name" value="DISEASERSIST"/>
</dbReference>
<evidence type="ECO:0000259" key="3">
    <source>
        <dbReference type="Pfam" id="PF23598"/>
    </source>
</evidence>
<dbReference type="EMBL" id="JAHRHJ020003813">
    <property type="protein sequence ID" value="KAH9290818.1"/>
    <property type="molecule type" value="Genomic_DNA"/>
</dbReference>
<evidence type="ECO:0000259" key="2">
    <source>
        <dbReference type="Pfam" id="PF00931"/>
    </source>
</evidence>
<feature type="non-terminal residue" evidence="4">
    <location>
        <position position="1"/>
    </location>
</feature>
<sequence>FFKNSTYGKDLEDLKQQVNSIYSRLQLQISVSTYDVAKSSTVCSPPQVPLLEAFGIDQQISEIVDLLEWNSDKPAVAVVVHGIGGAGKTTLANSVYASLNLQGWRHSKVTLVQNLEVDPNIKKVQSDILEDLTGTKQIVRDCGRGREKLKYIIEKESVFLYIDNVLRIRHLKDLLPNDLTARRKLRLLVTARKINVSSAIENCCDKEYSFDENRILFSYNDLEESAKEAFLDICSFFYDWKWFDVACIVGEEELKCLEGGGLVKRMQVKIFHSTYDITMQEEVVSVHDLILAAGRNIAKDSRFSRADDFITALERNEKVDEIKGVWLERRNTSQSPICIPALWLDRMSRNLRVFSVDNMTTMSGKCKQVFTKLKFVQVGKSTNSSINLKHARHLRWLQYSSENNNGWDLEKLYTVFPLLQVVKCEIWNSQHVFADFRQFIQLKQLDLHGYRLQLTQLIVLRNLEKLRLNGFKQEEIPETIGKLRFLQELELSAWENLQHLPISFINLFSLKFLSLKGCKSLKELPNNFSNLSSLGFLSFEGCASLSELPSDFHNLSSLKLLNLTNCSNLISVPENIGNIPLKNIKFEGCKKLMNIPKSIGGLKSLCQLDISFDNCSSLKGLPDEICQLTTLETISLCECSDLKILPSRLSELTCLQTLTLNECACLEEFDFQGLIGLTTLHMRKCDWFSSLPGDIIKLTCLMTLDLSGCSNLKQLCNDFHCLGALKILNLSECTNLIKLPNFFGKLGGLEILNLSKCSKLEDLSEDFHNLPFLIKLDLSNCKMLGKKWMDSVGSIQSLWLVDVCESDSLIQRWTEMQREEEWHLVVVTNPFQVDRAQCGELMLEIALSKLCNNEGFLIDKDQRPFCFSSLLLETHLIFIIDDGDIILNLKQLERNLNWLECRLRQLKIIYIGSIEFHALPHALCEKILACTPCNSKSSSFLKKLFYCIGYGSFVFLSKDGLDRKCIKHMSMWDNISYILDEVDFIARTPRDNNIELLRALLVTRETDYLLLKNKEEVKVEDLQGKVVLLLLAPFSILEVDLTWYKNAYLKIRNDYKAEVVWIPEVHGDENWDEFENAATKVPWLVVPNPWITWG</sequence>
<dbReference type="Gene3D" id="3.40.50.300">
    <property type="entry name" value="P-loop containing nucleotide triphosphate hydrolases"/>
    <property type="match status" value="1"/>
</dbReference>
<dbReference type="SUPFAM" id="SSF52058">
    <property type="entry name" value="L domain-like"/>
    <property type="match status" value="1"/>
</dbReference>
<feature type="domain" description="Disease resistance R13L4/SHOC-2-like LRR" evidence="3">
    <location>
        <begin position="433"/>
        <end position="537"/>
    </location>
</feature>
<protein>
    <recommendedName>
        <fullName evidence="6">NB-ARC domain-containing protein</fullName>
    </recommendedName>
</protein>
<gene>
    <name evidence="4" type="ORF">KI387_034935</name>
</gene>
<feature type="non-terminal residue" evidence="4">
    <location>
        <position position="1094"/>
    </location>
</feature>
<dbReference type="AlphaFoldDB" id="A0AA38C1H3"/>
<evidence type="ECO:0000256" key="1">
    <source>
        <dbReference type="ARBA" id="ARBA00022737"/>
    </source>
</evidence>
<dbReference type="GO" id="GO:0006952">
    <property type="term" value="P:defense response"/>
    <property type="evidence" value="ECO:0007669"/>
    <property type="project" value="UniProtKB-KW"/>
</dbReference>
<dbReference type="SUPFAM" id="SSF52540">
    <property type="entry name" value="P-loop containing nucleoside triphosphate hydrolases"/>
    <property type="match status" value="1"/>
</dbReference>
<dbReference type="Pfam" id="PF23598">
    <property type="entry name" value="LRR_14"/>
    <property type="match status" value="1"/>
</dbReference>
<comment type="caution">
    <text evidence="4">The sequence shown here is derived from an EMBL/GenBank/DDBJ whole genome shotgun (WGS) entry which is preliminary data.</text>
</comment>
<dbReference type="Gene3D" id="3.80.10.10">
    <property type="entry name" value="Ribonuclease Inhibitor"/>
    <property type="match status" value="2"/>
</dbReference>